<accession>A0ABQ1VQ22</accession>
<proteinExistence type="predicted"/>
<keyword evidence="1" id="KW-0812">Transmembrane</keyword>
<dbReference type="Pfam" id="PF13133">
    <property type="entry name" value="DUF3949"/>
    <property type="match status" value="1"/>
</dbReference>
<feature type="transmembrane region" description="Helical" evidence="1">
    <location>
        <begin position="6"/>
        <end position="25"/>
    </location>
</feature>
<dbReference type="InterPro" id="IPR025032">
    <property type="entry name" value="DUF3949"/>
</dbReference>
<evidence type="ECO:0000313" key="2">
    <source>
        <dbReference type="EMBL" id="GGF85794.1"/>
    </source>
</evidence>
<keyword evidence="1" id="KW-0472">Membrane</keyword>
<evidence type="ECO:0000313" key="3">
    <source>
        <dbReference type="Proteomes" id="UP000608420"/>
    </source>
</evidence>
<gene>
    <name evidence="2" type="ORF">GCM10010913_04080</name>
</gene>
<dbReference type="Proteomes" id="UP000608420">
    <property type="component" value="Unassembled WGS sequence"/>
</dbReference>
<dbReference type="RefSeq" id="WP_120460259.1">
    <property type="nucleotide sequence ID" value="NZ_BMIW01000002.1"/>
</dbReference>
<protein>
    <recommendedName>
        <fullName evidence="4">DUF3949 domain-containing protein</fullName>
    </recommendedName>
</protein>
<name>A0ABQ1VQ22_9BACL</name>
<evidence type="ECO:0008006" key="4">
    <source>
        <dbReference type="Google" id="ProtNLM"/>
    </source>
</evidence>
<reference evidence="3" key="1">
    <citation type="journal article" date="2019" name="Int. J. Syst. Evol. Microbiol.">
        <title>The Global Catalogue of Microorganisms (GCM) 10K type strain sequencing project: providing services to taxonomists for standard genome sequencing and annotation.</title>
        <authorList>
            <consortium name="The Broad Institute Genomics Platform"/>
            <consortium name="The Broad Institute Genome Sequencing Center for Infectious Disease"/>
            <person name="Wu L."/>
            <person name="Ma J."/>
        </authorList>
    </citation>
    <scope>NUCLEOTIDE SEQUENCE [LARGE SCALE GENOMIC DNA]</scope>
    <source>
        <strain evidence="3">CGMCC 1.15420</strain>
    </source>
</reference>
<organism evidence="2 3">
    <name type="scientific">Paenibacillus aceti</name>
    <dbReference type="NCBI Taxonomy" id="1820010"/>
    <lineage>
        <taxon>Bacteria</taxon>
        <taxon>Bacillati</taxon>
        <taxon>Bacillota</taxon>
        <taxon>Bacilli</taxon>
        <taxon>Bacillales</taxon>
        <taxon>Paenibacillaceae</taxon>
        <taxon>Paenibacillus</taxon>
    </lineage>
</organism>
<evidence type="ECO:0000256" key="1">
    <source>
        <dbReference type="SAM" id="Phobius"/>
    </source>
</evidence>
<keyword evidence="1" id="KW-1133">Transmembrane helix</keyword>
<keyword evidence="3" id="KW-1185">Reference proteome</keyword>
<dbReference type="EMBL" id="BMIW01000002">
    <property type="protein sequence ID" value="GGF85794.1"/>
    <property type="molecule type" value="Genomic_DNA"/>
</dbReference>
<sequence length="88" mass="10232">MESWIIWTIVGCLGAAFALMVFVQYQYIDELRQKKHTSGKDQNTYYEKMSFEEEQLHYNQQGAFWPAAAVAALIHRVVRLFRNNSTAA</sequence>
<comment type="caution">
    <text evidence="2">The sequence shown here is derived from an EMBL/GenBank/DDBJ whole genome shotgun (WGS) entry which is preliminary data.</text>
</comment>